<comment type="caution">
    <text evidence="1">The sequence shown here is derived from an EMBL/GenBank/DDBJ whole genome shotgun (WGS) entry which is preliminary data.</text>
</comment>
<protein>
    <submittedName>
        <fullName evidence="1">Uncharacterized protein</fullName>
    </submittedName>
</protein>
<reference evidence="1 2" key="2">
    <citation type="journal article" date="2022" name="Mol. Ecol. Resour.">
        <title>The genomes of chicory, endive, great burdock and yacon provide insights into Asteraceae paleo-polyploidization history and plant inulin production.</title>
        <authorList>
            <person name="Fan W."/>
            <person name="Wang S."/>
            <person name="Wang H."/>
            <person name="Wang A."/>
            <person name="Jiang F."/>
            <person name="Liu H."/>
            <person name="Zhao H."/>
            <person name="Xu D."/>
            <person name="Zhang Y."/>
        </authorList>
    </citation>
    <scope>NUCLEOTIDE SEQUENCE [LARGE SCALE GENOMIC DNA]</scope>
    <source>
        <strain evidence="2">cv. Yunnan</strain>
        <tissue evidence="1">Leaves</tissue>
    </source>
</reference>
<dbReference type="EMBL" id="CM042038">
    <property type="protein sequence ID" value="KAI3732598.1"/>
    <property type="molecule type" value="Genomic_DNA"/>
</dbReference>
<gene>
    <name evidence="1" type="ORF">L1987_63804</name>
</gene>
<reference evidence="2" key="1">
    <citation type="journal article" date="2022" name="Mol. Ecol. Resour.">
        <title>The genomes of chicory, endive, great burdock and yacon provide insights into Asteraceae palaeo-polyploidization history and plant inulin production.</title>
        <authorList>
            <person name="Fan W."/>
            <person name="Wang S."/>
            <person name="Wang H."/>
            <person name="Wang A."/>
            <person name="Jiang F."/>
            <person name="Liu H."/>
            <person name="Zhao H."/>
            <person name="Xu D."/>
            <person name="Zhang Y."/>
        </authorList>
    </citation>
    <scope>NUCLEOTIDE SEQUENCE [LARGE SCALE GENOMIC DNA]</scope>
    <source>
        <strain evidence="2">cv. Yunnan</strain>
    </source>
</reference>
<keyword evidence="2" id="KW-1185">Reference proteome</keyword>
<accession>A0ACB9CEC0</accession>
<sequence>MVASAVSLAIWNILSVFLQYWLLNSVYKGIPALSERSRKRGLKVNTMPNDQEQAPSTSQEQTNQHDTFDYSDNVSSGYFMVRKCFESPFIQAWRVYLQQDVVLAGLSLALLYFTVLRCTNSKILEWTCLLICVGSIWVKNNTTSAYLLMSGVAVSRLGLWVFDLSVIQQMQDQVPESDRALVGGVQNSIQSFWDLMTYIMGLIISNPQSIYNSAEVDTTLQVK</sequence>
<evidence type="ECO:0000313" key="1">
    <source>
        <dbReference type="EMBL" id="KAI3732598.1"/>
    </source>
</evidence>
<name>A0ACB9CEC0_9ASTR</name>
<organism evidence="1 2">
    <name type="scientific">Smallanthus sonchifolius</name>
    <dbReference type="NCBI Taxonomy" id="185202"/>
    <lineage>
        <taxon>Eukaryota</taxon>
        <taxon>Viridiplantae</taxon>
        <taxon>Streptophyta</taxon>
        <taxon>Embryophyta</taxon>
        <taxon>Tracheophyta</taxon>
        <taxon>Spermatophyta</taxon>
        <taxon>Magnoliopsida</taxon>
        <taxon>eudicotyledons</taxon>
        <taxon>Gunneridae</taxon>
        <taxon>Pentapetalae</taxon>
        <taxon>asterids</taxon>
        <taxon>campanulids</taxon>
        <taxon>Asterales</taxon>
        <taxon>Asteraceae</taxon>
        <taxon>Asteroideae</taxon>
        <taxon>Heliantheae alliance</taxon>
        <taxon>Millerieae</taxon>
        <taxon>Smallanthus</taxon>
    </lineage>
</organism>
<proteinExistence type="predicted"/>
<dbReference type="Proteomes" id="UP001056120">
    <property type="component" value="Linkage Group LG21"/>
</dbReference>
<evidence type="ECO:0000313" key="2">
    <source>
        <dbReference type="Proteomes" id="UP001056120"/>
    </source>
</evidence>